<accession>A0AAV2NBC1</accession>
<evidence type="ECO:0000313" key="2">
    <source>
        <dbReference type="EMBL" id="CAL1677319.1"/>
    </source>
</evidence>
<name>A0AAV2NBC1_9HYME</name>
<feature type="region of interest" description="Disordered" evidence="1">
    <location>
        <begin position="18"/>
        <end position="39"/>
    </location>
</feature>
<dbReference type="AlphaFoldDB" id="A0AAV2NBC1"/>
<organism evidence="2 3">
    <name type="scientific">Lasius platythorax</name>
    <dbReference type="NCBI Taxonomy" id="488582"/>
    <lineage>
        <taxon>Eukaryota</taxon>
        <taxon>Metazoa</taxon>
        <taxon>Ecdysozoa</taxon>
        <taxon>Arthropoda</taxon>
        <taxon>Hexapoda</taxon>
        <taxon>Insecta</taxon>
        <taxon>Pterygota</taxon>
        <taxon>Neoptera</taxon>
        <taxon>Endopterygota</taxon>
        <taxon>Hymenoptera</taxon>
        <taxon>Apocrita</taxon>
        <taxon>Aculeata</taxon>
        <taxon>Formicoidea</taxon>
        <taxon>Formicidae</taxon>
        <taxon>Formicinae</taxon>
        <taxon>Lasius</taxon>
        <taxon>Lasius</taxon>
    </lineage>
</organism>
<sequence>MSFWDSWKLHLIPRATVSPLEPPMSKSKERNRAPSLLNTGSQRTSISFRTYCRSRIGMIQAKTAPGGIPTHDV</sequence>
<dbReference type="Proteomes" id="UP001497644">
    <property type="component" value="Chromosome 12"/>
</dbReference>
<dbReference type="EMBL" id="OZ034835">
    <property type="protein sequence ID" value="CAL1677319.1"/>
    <property type="molecule type" value="Genomic_DNA"/>
</dbReference>
<proteinExistence type="predicted"/>
<keyword evidence="3" id="KW-1185">Reference proteome</keyword>
<evidence type="ECO:0000256" key="1">
    <source>
        <dbReference type="SAM" id="MobiDB-lite"/>
    </source>
</evidence>
<gene>
    <name evidence="2" type="ORF">LPLAT_LOCUS3345</name>
</gene>
<reference evidence="2" key="1">
    <citation type="submission" date="2024-04" db="EMBL/GenBank/DDBJ databases">
        <authorList>
            <consortium name="Molecular Ecology Group"/>
        </authorList>
    </citation>
    <scope>NUCLEOTIDE SEQUENCE</scope>
</reference>
<protein>
    <submittedName>
        <fullName evidence="2">Uncharacterized protein</fullName>
    </submittedName>
</protein>
<evidence type="ECO:0000313" key="3">
    <source>
        <dbReference type="Proteomes" id="UP001497644"/>
    </source>
</evidence>